<accession>A0A1I8M1N0</accession>
<reference evidence="4" key="1">
    <citation type="submission" date="2020-05" db="UniProtKB">
        <authorList>
            <consortium name="EnsemblMetazoa"/>
        </authorList>
    </citation>
    <scope>IDENTIFICATION</scope>
    <source>
        <strain evidence="4">Aabys</strain>
    </source>
</reference>
<evidence type="ECO:0000313" key="5">
    <source>
        <dbReference type="Proteomes" id="UP001652621"/>
    </source>
</evidence>
<keyword evidence="2" id="KW-0812">Transmembrane</keyword>
<comment type="similarity">
    <text evidence="1">Belongs to the phospholipase D family.</text>
</comment>
<keyword evidence="2" id="KW-0472">Membrane</keyword>
<evidence type="ECO:0000313" key="6">
    <source>
        <dbReference type="RefSeq" id="XP_005179157.1"/>
    </source>
</evidence>
<evidence type="ECO:0000259" key="3">
    <source>
        <dbReference type="PROSITE" id="PS50035"/>
    </source>
</evidence>
<dbReference type="STRING" id="7370.A0A1I8M1N0"/>
<feature type="domain" description="PLD phosphodiesterase" evidence="3">
    <location>
        <begin position="198"/>
        <end position="225"/>
    </location>
</feature>
<organism evidence="4">
    <name type="scientific">Musca domestica</name>
    <name type="common">House fly</name>
    <dbReference type="NCBI Taxonomy" id="7370"/>
    <lineage>
        <taxon>Eukaryota</taxon>
        <taxon>Metazoa</taxon>
        <taxon>Ecdysozoa</taxon>
        <taxon>Arthropoda</taxon>
        <taxon>Hexapoda</taxon>
        <taxon>Insecta</taxon>
        <taxon>Pterygota</taxon>
        <taxon>Neoptera</taxon>
        <taxon>Endopterygota</taxon>
        <taxon>Diptera</taxon>
        <taxon>Brachycera</taxon>
        <taxon>Muscomorpha</taxon>
        <taxon>Muscoidea</taxon>
        <taxon>Muscidae</taxon>
        <taxon>Musca</taxon>
    </lineage>
</organism>
<dbReference type="eggNOG" id="KOG3603">
    <property type="taxonomic scope" value="Eukaryota"/>
</dbReference>
<dbReference type="RefSeq" id="XP_019890817.1">
    <property type="nucleotide sequence ID" value="XM_020035258.1"/>
</dbReference>
<dbReference type="SUPFAM" id="SSF56024">
    <property type="entry name" value="Phospholipase D/nuclease"/>
    <property type="match status" value="2"/>
</dbReference>
<dbReference type="InterPro" id="IPR050874">
    <property type="entry name" value="Diverse_PLD-related"/>
</dbReference>
<dbReference type="VEuPathDB" id="VectorBase:MDOMA2_004406"/>
<dbReference type="EnsemblMetazoa" id="MDOA000328-RA">
    <property type="protein sequence ID" value="MDOA000328-PA"/>
    <property type="gene ID" value="MDOA000328"/>
</dbReference>
<dbReference type="GeneID" id="101900598"/>
<dbReference type="InterPro" id="IPR001736">
    <property type="entry name" value="PLipase_D/transphosphatidylase"/>
</dbReference>
<proteinExistence type="inferred from homology"/>
<dbReference type="GO" id="GO:0003824">
    <property type="term" value="F:catalytic activity"/>
    <property type="evidence" value="ECO:0007669"/>
    <property type="project" value="InterPro"/>
</dbReference>
<reference evidence="6 7" key="2">
    <citation type="submission" date="2025-04" db="UniProtKB">
        <authorList>
            <consortium name="RefSeq"/>
        </authorList>
    </citation>
    <scope>IDENTIFICATION</scope>
    <source>
        <strain evidence="6 7">Aabys</strain>
    </source>
</reference>
<gene>
    <name evidence="4" type="primary">101900598</name>
    <name evidence="6 7" type="synonym">LOC101900598</name>
</gene>
<protein>
    <submittedName>
        <fullName evidence="6 7">Phospholipase D3</fullName>
    </submittedName>
</protein>
<dbReference type="PANTHER" id="PTHR10185">
    <property type="entry name" value="PHOSPHOLIPASE D - RELATED"/>
    <property type="match status" value="1"/>
</dbReference>
<keyword evidence="2" id="KW-1133">Transmembrane helix</keyword>
<dbReference type="PANTHER" id="PTHR10185:SF17">
    <property type="entry name" value="GM01519P-RELATED"/>
    <property type="match status" value="1"/>
</dbReference>
<evidence type="ECO:0000256" key="2">
    <source>
        <dbReference type="SAM" id="Phobius"/>
    </source>
</evidence>
<keyword evidence="5" id="KW-1185">Reference proteome</keyword>
<dbReference type="OrthoDB" id="1923775at2759"/>
<dbReference type="KEGG" id="mde:101900598"/>
<dbReference type="SMART" id="SM00155">
    <property type="entry name" value="PLDc"/>
    <property type="match status" value="2"/>
</dbReference>
<dbReference type="VEuPathDB" id="VectorBase:MDOA000328"/>
<feature type="transmembrane region" description="Helical" evidence="2">
    <location>
        <begin position="41"/>
        <end position="58"/>
    </location>
</feature>
<name>A0A1I8M1N0_MUSDO</name>
<dbReference type="Pfam" id="PF13918">
    <property type="entry name" value="PLDc_3"/>
    <property type="match status" value="1"/>
</dbReference>
<evidence type="ECO:0000256" key="1">
    <source>
        <dbReference type="ARBA" id="ARBA00008664"/>
    </source>
</evidence>
<evidence type="ECO:0000313" key="4">
    <source>
        <dbReference type="EnsemblMetazoa" id="MDOA000328-PA"/>
    </source>
</evidence>
<dbReference type="RefSeq" id="XP_005179157.1">
    <property type="nucleotide sequence ID" value="XM_005179100.3"/>
</dbReference>
<evidence type="ECO:0000313" key="7">
    <source>
        <dbReference type="RefSeq" id="XP_019890817.1"/>
    </source>
</evidence>
<dbReference type="AlphaFoldDB" id="A0A1I8M1N0"/>
<sequence length="489" mass="55600">MNSINGDARNNPYKKITVECPLPERVLPSQNIRRKSKSEHLLYALVFILTAITVVFIFQQHLREILRLEALDSYTDADDRCHLQLVESIPEHLTFSPNSPKFLSTYDSWKILLNSTDSALNIGSFYWTLLGSDVINDPSAAQGEDIFHSLMDLGKVGKIKIRIAQSAPSDMEPDNDTKILQESGAAEVRSLNFTRLLGGGVLHTKFWISDHRHFYLGSANMDWRSLTQVKELGVLALDCPTLAKDLEKIFEEYWLISTNTSTIPKQWPSEYSTKFNFEHPMHLLINNKYKQLALLSSSPPPLTARGRVDDVSSILQVISSAKEFVNIAVMDYIPMMIYSKDKTYWPVIDDALRSAAIDRKIKIKLLISWWKHSNPSEDNFLRSLQSLSQAMPHVDIQIKRFIVPSDENEAKIPFGRVNHNKYMVTDNVAYIGTSNWSGDYFTNTAGVGLVLQDDPSEANNTQTIRSDLLSVFERDWNSEYAVIFKTENS</sequence>
<dbReference type="InterPro" id="IPR032803">
    <property type="entry name" value="PLDc_3"/>
</dbReference>
<dbReference type="Gene3D" id="3.30.870.10">
    <property type="entry name" value="Endonuclease Chain A"/>
    <property type="match status" value="2"/>
</dbReference>
<dbReference type="Proteomes" id="UP001652621">
    <property type="component" value="Unplaced"/>
</dbReference>
<dbReference type="PROSITE" id="PS50035">
    <property type="entry name" value="PLD"/>
    <property type="match status" value="2"/>
</dbReference>
<feature type="domain" description="PLD phosphodiesterase" evidence="3">
    <location>
        <begin position="414"/>
        <end position="440"/>
    </location>
</feature>
<dbReference type="CDD" id="cd09106">
    <property type="entry name" value="PLDc_vPLD3_4_5_like_1"/>
    <property type="match status" value="1"/>
</dbReference>